<keyword evidence="4" id="KW-1185">Reference proteome</keyword>
<organism evidence="3 4">
    <name type="scientific">Lolium multiflorum</name>
    <name type="common">Italian ryegrass</name>
    <name type="synonym">Lolium perenne subsp. multiflorum</name>
    <dbReference type="NCBI Taxonomy" id="4521"/>
    <lineage>
        <taxon>Eukaryota</taxon>
        <taxon>Viridiplantae</taxon>
        <taxon>Streptophyta</taxon>
        <taxon>Embryophyta</taxon>
        <taxon>Tracheophyta</taxon>
        <taxon>Spermatophyta</taxon>
        <taxon>Magnoliopsida</taxon>
        <taxon>Liliopsida</taxon>
        <taxon>Poales</taxon>
        <taxon>Poaceae</taxon>
        <taxon>BOP clade</taxon>
        <taxon>Pooideae</taxon>
        <taxon>Poodae</taxon>
        <taxon>Poeae</taxon>
        <taxon>Poeae Chloroplast Group 2 (Poeae type)</taxon>
        <taxon>Loliodinae</taxon>
        <taxon>Loliinae</taxon>
        <taxon>Lolium</taxon>
    </lineage>
</organism>
<evidence type="ECO:0000259" key="1">
    <source>
        <dbReference type="Pfam" id="PF03478"/>
    </source>
</evidence>
<proteinExistence type="predicted"/>
<feature type="domain" description="KIB1-4 beta-propeller" evidence="1">
    <location>
        <begin position="67"/>
        <end position="362"/>
    </location>
</feature>
<name>A0AAD8QPE6_LOLMU</name>
<dbReference type="EMBL" id="JAUUTY010000007">
    <property type="protein sequence ID" value="KAK1605187.1"/>
    <property type="molecule type" value="Genomic_DNA"/>
</dbReference>
<gene>
    <name evidence="3" type="ORF">QYE76_028860</name>
</gene>
<dbReference type="InterPro" id="IPR005174">
    <property type="entry name" value="KIB1-4_b-propeller"/>
</dbReference>
<accession>A0AAD8QPE6</accession>
<dbReference type="PANTHER" id="PTHR33110:SF78">
    <property type="entry name" value="OS06G0148900 PROTEIN"/>
    <property type="match status" value="1"/>
</dbReference>
<evidence type="ECO:0000313" key="3">
    <source>
        <dbReference type="EMBL" id="KAK1605187.1"/>
    </source>
</evidence>
<comment type="caution">
    <text evidence="3">The sequence shown here is derived from an EMBL/GenBank/DDBJ whole genome shotgun (WGS) entry which is preliminary data.</text>
</comment>
<dbReference type="Gene3D" id="1.20.1280.50">
    <property type="match status" value="1"/>
</dbReference>
<dbReference type="Pfam" id="PF12937">
    <property type="entry name" value="F-box-like"/>
    <property type="match status" value="1"/>
</dbReference>
<evidence type="ECO:0000259" key="2">
    <source>
        <dbReference type="Pfam" id="PF12937"/>
    </source>
</evidence>
<dbReference type="InterPro" id="IPR036047">
    <property type="entry name" value="F-box-like_dom_sf"/>
</dbReference>
<protein>
    <recommendedName>
        <fullName evidence="5">DUF295 domain-containing protein</fullName>
    </recommendedName>
</protein>
<evidence type="ECO:0008006" key="5">
    <source>
        <dbReference type="Google" id="ProtNLM"/>
    </source>
</evidence>
<evidence type="ECO:0000313" key="4">
    <source>
        <dbReference type="Proteomes" id="UP001231189"/>
    </source>
</evidence>
<feature type="domain" description="F-box" evidence="2">
    <location>
        <begin position="12"/>
        <end position="47"/>
    </location>
</feature>
<reference evidence="3" key="1">
    <citation type="submission" date="2023-07" db="EMBL/GenBank/DDBJ databases">
        <title>A chromosome-level genome assembly of Lolium multiflorum.</title>
        <authorList>
            <person name="Chen Y."/>
            <person name="Copetti D."/>
            <person name="Kolliker R."/>
            <person name="Studer B."/>
        </authorList>
    </citation>
    <scope>NUCLEOTIDE SEQUENCE</scope>
    <source>
        <strain evidence="3">02402/16</strain>
        <tissue evidence="3">Leaf</tissue>
    </source>
</reference>
<dbReference type="PANTHER" id="PTHR33110">
    <property type="entry name" value="F-BOX/KELCH-REPEAT PROTEIN-RELATED"/>
    <property type="match status" value="1"/>
</dbReference>
<sequence length="395" mass="44266">MDQSGFSSEHPWPDLPPELLGLVLSRLPSHAGRVRVAAVCHPWRSNARLLRPLPPLLPWLALCDGSFLSLPDGAVHRLPVPDDVSSRFSTGRMLVLAHGDDTYSLMNPPPMTMTPLPELAICLQRKLSVQKVVVSDHLVAALIKVKRFNSTTTTKVITCARGQQCDITSYSTVKWPAPAGSFINDIALFKGKLYILTTEVEHYQHELHILDGRREQTAIRRMPKDDDDDSEEDMFDPYATDNYVQRNYLVVSGDRLLMVERRINLPPMFPTDSGIVKRTCHFEVFEAADLSSARGRWIEVDTLMGRALFVSKGCSESLPAVGQCSDIGVREDCIYFMNEDDTYTHVHQKIHENPILDSGVYNMRDKTVTPLLLETAPTPAAGEGLWSPTWLFPET</sequence>
<dbReference type="Proteomes" id="UP001231189">
    <property type="component" value="Unassembled WGS sequence"/>
</dbReference>
<dbReference type="AlphaFoldDB" id="A0AAD8QPE6"/>
<dbReference type="InterPro" id="IPR001810">
    <property type="entry name" value="F-box_dom"/>
</dbReference>
<dbReference type="Pfam" id="PF03478">
    <property type="entry name" value="Beta-prop_KIB1-4"/>
    <property type="match status" value="1"/>
</dbReference>
<dbReference type="SUPFAM" id="SSF81383">
    <property type="entry name" value="F-box domain"/>
    <property type="match status" value="1"/>
</dbReference>